<dbReference type="Proteomes" id="UP000676336">
    <property type="component" value="Unassembled WGS sequence"/>
</dbReference>
<protein>
    <submittedName>
        <fullName evidence="2">Uncharacterized protein</fullName>
    </submittedName>
</protein>
<dbReference type="EMBL" id="CAJNRE010013340">
    <property type="protein sequence ID" value="CAF2117818.1"/>
    <property type="molecule type" value="Genomic_DNA"/>
</dbReference>
<comment type="caution">
    <text evidence="2">The sequence shown here is derived from an EMBL/GenBank/DDBJ whole genome shotgun (WGS) entry which is preliminary data.</text>
</comment>
<evidence type="ECO:0000313" key="4">
    <source>
        <dbReference type="Proteomes" id="UP000663824"/>
    </source>
</evidence>
<reference evidence="2" key="1">
    <citation type="submission" date="2021-02" db="EMBL/GenBank/DDBJ databases">
        <authorList>
            <person name="Nowell W R."/>
        </authorList>
    </citation>
    <scope>NUCLEOTIDE SEQUENCE</scope>
</reference>
<evidence type="ECO:0000313" key="3">
    <source>
        <dbReference type="EMBL" id="CAF4059301.1"/>
    </source>
</evidence>
<feature type="compositionally biased region" description="Polar residues" evidence="1">
    <location>
        <begin position="92"/>
        <end position="103"/>
    </location>
</feature>
<evidence type="ECO:0000313" key="2">
    <source>
        <dbReference type="EMBL" id="CAF2117818.1"/>
    </source>
</evidence>
<proteinExistence type="predicted"/>
<feature type="compositionally biased region" description="Basic residues" evidence="1">
    <location>
        <begin position="106"/>
        <end position="128"/>
    </location>
</feature>
<sequence length="538" mass="64191">MSSEQQQANHDHLSQSSKETLTKANVPLPPLANFLRCYVPITRCQLIKTMLTYLFISDLNIYATRMSESNQYNNENRDAQGRWYELLSPTQVLTGPVPNNVQTTRKEHKKRTSHGNRKAQHKTRRRQRQRQEPMDQTIVEDDELNSEHRTTTENKRKRQVNTDYINISQSLSQLSISQRNPKKTKSTSQNNLSEQNDLQQRFKPRYLRVSDKILKRMLSNITEDNLDIGKCLDTTEKVQLVRQVIEATNNLYYYGLQRQLWQEYYNMGMKEDVWKRKITKSAAKQHRTCRSYGLPKHIVEERQKAIRQRIQHGINELQKYTIQLQNDLQQWQPSVDLNILSTAIDELVRRAQRRLRQEFDYKTKMLVFNSNDHHLITKFYNLRPDEEHIYIAKKIWQTIADLLKTKRHEEILRKRIYLRRLPNKYDKLIDRSLDYIEPTLMNDVLDKDRRASLSSRYSKTITQYKFDLMTINLDTIQHVIRGHQQLLDDLQSQLFTTCNSSLIQMIKDREEAMKQQHEFYLKHQLDTFFDEAPTTSNE</sequence>
<name>A0A816UU75_9BILA</name>
<dbReference type="EMBL" id="CAJOBI010006394">
    <property type="protein sequence ID" value="CAF4059301.1"/>
    <property type="molecule type" value="Genomic_DNA"/>
</dbReference>
<dbReference type="Proteomes" id="UP000663824">
    <property type="component" value="Unassembled WGS sequence"/>
</dbReference>
<feature type="compositionally biased region" description="Basic and acidic residues" evidence="1">
    <location>
        <begin position="145"/>
        <end position="154"/>
    </location>
</feature>
<feature type="compositionally biased region" description="Polar residues" evidence="1">
    <location>
        <begin position="186"/>
        <end position="199"/>
    </location>
</feature>
<feature type="region of interest" description="Disordered" evidence="1">
    <location>
        <begin position="92"/>
        <end position="199"/>
    </location>
</feature>
<dbReference type="AlphaFoldDB" id="A0A816UU75"/>
<organism evidence="2 4">
    <name type="scientific">Rotaria magnacalcarata</name>
    <dbReference type="NCBI Taxonomy" id="392030"/>
    <lineage>
        <taxon>Eukaryota</taxon>
        <taxon>Metazoa</taxon>
        <taxon>Spiralia</taxon>
        <taxon>Gnathifera</taxon>
        <taxon>Rotifera</taxon>
        <taxon>Eurotatoria</taxon>
        <taxon>Bdelloidea</taxon>
        <taxon>Philodinida</taxon>
        <taxon>Philodinidae</taxon>
        <taxon>Rotaria</taxon>
    </lineage>
</organism>
<evidence type="ECO:0000256" key="1">
    <source>
        <dbReference type="SAM" id="MobiDB-lite"/>
    </source>
</evidence>
<feature type="compositionally biased region" description="Low complexity" evidence="1">
    <location>
        <begin position="167"/>
        <end position="178"/>
    </location>
</feature>
<accession>A0A816UU75</accession>
<gene>
    <name evidence="2" type="ORF">MBJ925_LOCUS25350</name>
    <name evidence="3" type="ORF">SMN809_LOCUS15094</name>
</gene>